<gene>
    <name evidence="6" type="ORF">K8V47_02245</name>
</gene>
<dbReference type="InterPro" id="IPR003825">
    <property type="entry name" value="Colicin-V_CvpA"/>
</dbReference>
<reference evidence="6" key="2">
    <citation type="submission" date="2021-09" db="EMBL/GenBank/DDBJ databases">
        <authorList>
            <person name="Gilroy R."/>
        </authorList>
    </citation>
    <scope>NUCLEOTIDE SEQUENCE</scope>
    <source>
        <strain evidence="6">4100</strain>
    </source>
</reference>
<proteinExistence type="predicted"/>
<organism evidence="6 7">
    <name type="scientific">Candidatus Amulumruptor caecigallinarius</name>
    <dbReference type="NCBI Taxonomy" id="2109911"/>
    <lineage>
        <taxon>Bacteria</taxon>
        <taxon>Pseudomonadati</taxon>
        <taxon>Bacteroidota</taxon>
        <taxon>Bacteroidia</taxon>
        <taxon>Bacteroidales</taxon>
        <taxon>Muribaculaceae</taxon>
        <taxon>Candidatus Amulumruptor</taxon>
    </lineage>
</organism>
<reference evidence="6" key="1">
    <citation type="journal article" date="2021" name="PeerJ">
        <title>Extensive microbial diversity within the chicken gut microbiome revealed by metagenomics and culture.</title>
        <authorList>
            <person name="Gilroy R."/>
            <person name="Ravi A."/>
            <person name="Getino M."/>
            <person name="Pursley I."/>
            <person name="Horton D.L."/>
            <person name="Alikhan N.F."/>
            <person name="Baker D."/>
            <person name="Gharbi K."/>
            <person name="Hall N."/>
            <person name="Watson M."/>
            <person name="Adriaenssens E.M."/>
            <person name="Foster-Nyarko E."/>
            <person name="Jarju S."/>
            <person name="Secka A."/>
            <person name="Antonio M."/>
            <person name="Oren A."/>
            <person name="Chaudhuri R.R."/>
            <person name="La Ragione R."/>
            <person name="Hildebrand F."/>
            <person name="Pallen M.J."/>
        </authorList>
    </citation>
    <scope>NUCLEOTIDE SEQUENCE</scope>
    <source>
        <strain evidence="6">4100</strain>
    </source>
</reference>
<comment type="subcellular location">
    <subcellularLocation>
        <location evidence="1">Membrane</location>
        <topology evidence="1">Multi-pass membrane protein</topology>
    </subcellularLocation>
</comment>
<protein>
    <submittedName>
        <fullName evidence="6">CvpA family protein</fullName>
    </submittedName>
</protein>
<accession>A0A921E9A3</accession>
<sequence>MTFIDTVIVIVVLGGLAVGFSRGITRSLGSLAAIVVAVLACRTIGRGQSIPANILIFAAAYAVVMLLSSAIHKIVKMTFLKPLDRLLGAVFVAAEYIVGLSLLMNLWIWLRSMTSTPETAWTGDVWAQKVIDAGPWLMGCLSTLSL</sequence>
<feature type="transmembrane region" description="Helical" evidence="5">
    <location>
        <begin position="54"/>
        <end position="75"/>
    </location>
</feature>
<keyword evidence="2 5" id="KW-0812">Transmembrane</keyword>
<keyword evidence="3 5" id="KW-1133">Transmembrane helix</keyword>
<feature type="transmembrane region" description="Helical" evidence="5">
    <location>
        <begin position="87"/>
        <end position="110"/>
    </location>
</feature>
<evidence type="ECO:0000256" key="1">
    <source>
        <dbReference type="ARBA" id="ARBA00004141"/>
    </source>
</evidence>
<name>A0A921E9A3_9BACT</name>
<dbReference type="GO" id="GO:0016020">
    <property type="term" value="C:membrane"/>
    <property type="evidence" value="ECO:0007669"/>
    <property type="project" value="UniProtKB-SubCell"/>
</dbReference>
<evidence type="ECO:0000313" key="7">
    <source>
        <dbReference type="Proteomes" id="UP000711407"/>
    </source>
</evidence>
<evidence type="ECO:0000256" key="4">
    <source>
        <dbReference type="ARBA" id="ARBA00023136"/>
    </source>
</evidence>
<evidence type="ECO:0000256" key="3">
    <source>
        <dbReference type="ARBA" id="ARBA00022989"/>
    </source>
</evidence>
<keyword evidence="4 5" id="KW-0472">Membrane</keyword>
<dbReference type="AlphaFoldDB" id="A0A921E9A3"/>
<dbReference type="GO" id="GO:0009403">
    <property type="term" value="P:toxin biosynthetic process"/>
    <property type="evidence" value="ECO:0007669"/>
    <property type="project" value="InterPro"/>
</dbReference>
<dbReference type="EMBL" id="DYXT01000016">
    <property type="protein sequence ID" value="HJE38572.1"/>
    <property type="molecule type" value="Genomic_DNA"/>
</dbReference>
<dbReference type="Proteomes" id="UP000711407">
    <property type="component" value="Unassembled WGS sequence"/>
</dbReference>
<evidence type="ECO:0000256" key="5">
    <source>
        <dbReference type="SAM" id="Phobius"/>
    </source>
</evidence>
<evidence type="ECO:0000313" key="6">
    <source>
        <dbReference type="EMBL" id="HJE38572.1"/>
    </source>
</evidence>
<comment type="caution">
    <text evidence="6">The sequence shown here is derived from an EMBL/GenBank/DDBJ whole genome shotgun (WGS) entry which is preliminary data.</text>
</comment>
<evidence type="ECO:0000256" key="2">
    <source>
        <dbReference type="ARBA" id="ARBA00022692"/>
    </source>
</evidence>
<feature type="transmembrane region" description="Helical" evidence="5">
    <location>
        <begin position="6"/>
        <end position="24"/>
    </location>
</feature>
<dbReference type="Pfam" id="PF02674">
    <property type="entry name" value="Colicin_V"/>
    <property type="match status" value="1"/>
</dbReference>
<feature type="transmembrane region" description="Helical" evidence="5">
    <location>
        <begin position="31"/>
        <end position="48"/>
    </location>
</feature>